<evidence type="ECO:0000259" key="8">
    <source>
        <dbReference type="PROSITE" id="PS50979"/>
    </source>
</evidence>
<gene>
    <name evidence="9" type="ORF">DRP53_09220</name>
</gene>
<dbReference type="InterPro" id="IPR005479">
    <property type="entry name" value="CPAse_ATP-bd"/>
</dbReference>
<dbReference type="GO" id="GO:0004075">
    <property type="term" value="F:biotin carboxylase activity"/>
    <property type="evidence" value="ECO:0007669"/>
    <property type="project" value="UniProtKB-EC"/>
</dbReference>
<dbReference type="PROSITE" id="PS50979">
    <property type="entry name" value="BC"/>
    <property type="match status" value="1"/>
</dbReference>
<name>A0A660SE99_UNCW3</name>
<organism evidence="9 10">
    <name type="scientific">candidate division WOR-3 bacterium</name>
    <dbReference type="NCBI Taxonomy" id="2052148"/>
    <lineage>
        <taxon>Bacteria</taxon>
        <taxon>Bacteria division WOR-3</taxon>
    </lineage>
</organism>
<evidence type="ECO:0000256" key="4">
    <source>
        <dbReference type="ARBA" id="ARBA00022840"/>
    </source>
</evidence>
<dbReference type="PROSITE" id="PS50975">
    <property type="entry name" value="ATP_GRASP"/>
    <property type="match status" value="1"/>
</dbReference>
<dbReference type="Gene3D" id="3.30.470.20">
    <property type="entry name" value="ATP-grasp fold, B domain"/>
    <property type="match status" value="1"/>
</dbReference>
<feature type="non-terminal residue" evidence="9">
    <location>
        <position position="1"/>
    </location>
</feature>
<dbReference type="InterPro" id="IPR011054">
    <property type="entry name" value="Rudment_hybrid_motif"/>
</dbReference>
<dbReference type="GO" id="GO:0005524">
    <property type="term" value="F:ATP binding"/>
    <property type="evidence" value="ECO:0007669"/>
    <property type="project" value="UniProtKB-UniRule"/>
</dbReference>
<dbReference type="EMBL" id="QNBE01000106">
    <property type="protein sequence ID" value="RKX69109.1"/>
    <property type="molecule type" value="Genomic_DNA"/>
</dbReference>
<dbReference type="GO" id="GO:0046872">
    <property type="term" value="F:metal ion binding"/>
    <property type="evidence" value="ECO:0007669"/>
    <property type="project" value="InterPro"/>
</dbReference>
<dbReference type="SUPFAM" id="SSF56059">
    <property type="entry name" value="Glutathione synthetase ATP-binding domain-like"/>
    <property type="match status" value="1"/>
</dbReference>
<dbReference type="InterPro" id="IPR051602">
    <property type="entry name" value="ACC_Biotin_Carboxylase"/>
</dbReference>
<dbReference type="SUPFAM" id="SSF51246">
    <property type="entry name" value="Rudiment single hybrid motif"/>
    <property type="match status" value="1"/>
</dbReference>
<evidence type="ECO:0000259" key="7">
    <source>
        <dbReference type="PROSITE" id="PS50975"/>
    </source>
</evidence>
<evidence type="ECO:0000256" key="3">
    <source>
        <dbReference type="ARBA" id="ARBA00022741"/>
    </source>
</evidence>
<dbReference type="Pfam" id="PF02785">
    <property type="entry name" value="Biotin_carb_C"/>
    <property type="match status" value="1"/>
</dbReference>
<dbReference type="Proteomes" id="UP000268469">
    <property type="component" value="Unassembled WGS sequence"/>
</dbReference>
<dbReference type="InterPro" id="IPR011761">
    <property type="entry name" value="ATP-grasp"/>
</dbReference>
<evidence type="ECO:0000313" key="10">
    <source>
        <dbReference type="Proteomes" id="UP000268469"/>
    </source>
</evidence>
<keyword evidence="4 6" id="KW-0067">ATP-binding</keyword>
<reference evidence="9 10" key="1">
    <citation type="submission" date="2018-06" db="EMBL/GenBank/DDBJ databases">
        <title>Extensive metabolic versatility and redundancy in microbially diverse, dynamic hydrothermal sediments.</title>
        <authorList>
            <person name="Dombrowski N."/>
            <person name="Teske A."/>
            <person name="Baker B.J."/>
        </authorList>
    </citation>
    <scope>NUCLEOTIDE SEQUENCE [LARGE SCALE GENOMIC DNA]</scope>
    <source>
        <strain evidence="9">B36_G15</strain>
    </source>
</reference>
<keyword evidence="3 6" id="KW-0547">Nucleotide-binding</keyword>
<dbReference type="PROSITE" id="PS00867">
    <property type="entry name" value="CPSASE_2"/>
    <property type="match status" value="1"/>
</dbReference>
<feature type="domain" description="Biotin carboxylation" evidence="8">
    <location>
        <begin position="1"/>
        <end position="243"/>
    </location>
</feature>
<dbReference type="Pfam" id="PF02786">
    <property type="entry name" value="CPSase_L_D2"/>
    <property type="match status" value="1"/>
</dbReference>
<evidence type="ECO:0000256" key="5">
    <source>
        <dbReference type="ARBA" id="ARBA00048600"/>
    </source>
</evidence>
<evidence type="ECO:0000313" key="9">
    <source>
        <dbReference type="EMBL" id="RKX69109.1"/>
    </source>
</evidence>
<evidence type="ECO:0000256" key="2">
    <source>
        <dbReference type="ARBA" id="ARBA00022598"/>
    </source>
</evidence>
<evidence type="ECO:0000256" key="6">
    <source>
        <dbReference type="PROSITE-ProRule" id="PRU00409"/>
    </source>
</evidence>
<dbReference type="AlphaFoldDB" id="A0A660SE99"/>
<accession>A0A660SE99</accession>
<dbReference type="EC" id="6.3.4.14" evidence="1"/>
<feature type="domain" description="ATP-grasp" evidence="7">
    <location>
        <begin position="44"/>
        <end position="114"/>
    </location>
</feature>
<dbReference type="SMART" id="SM00878">
    <property type="entry name" value="Biotin_carb_C"/>
    <property type="match status" value="1"/>
</dbReference>
<dbReference type="InterPro" id="IPR005482">
    <property type="entry name" value="Biotin_COase_C"/>
</dbReference>
<dbReference type="PANTHER" id="PTHR48095:SF2">
    <property type="entry name" value="BIOTIN CARBOXYLASE, CHLOROPLASTIC"/>
    <property type="match status" value="1"/>
</dbReference>
<comment type="catalytic activity">
    <reaction evidence="5">
        <text>N(6)-biotinyl-L-lysyl-[protein] + hydrogencarbonate + ATP = N(6)-carboxybiotinyl-L-lysyl-[protein] + ADP + phosphate + H(+)</text>
        <dbReference type="Rhea" id="RHEA:13501"/>
        <dbReference type="Rhea" id="RHEA-COMP:10505"/>
        <dbReference type="Rhea" id="RHEA-COMP:10506"/>
        <dbReference type="ChEBI" id="CHEBI:15378"/>
        <dbReference type="ChEBI" id="CHEBI:17544"/>
        <dbReference type="ChEBI" id="CHEBI:30616"/>
        <dbReference type="ChEBI" id="CHEBI:43474"/>
        <dbReference type="ChEBI" id="CHEBI:83144"/>
        <dbReference type="ChEBI" id="CHEBI:83145"/>
        <dbReference type="ChEBI" id="CHEBI:456216"/>
        <dbReference type="EC" id="6.3.4.14"/>
    </reaction>
</comment>
<dbReference type="PANTHER" id="PTHR48095">
    <property type="entry name" value="PYRUVATE CARBOXYLASE SUBUNIT A"/>
    <property type="match status" value="1"/>
</dbReference>
<dbReference type="InterPro" id="IPR011764">
    <property type="entry name" value="Biotin_carboxylation_dom"/>
</dbReference>
<sequence>EYPRHIEFQILAGHHGHITPLNERECSIQRRHQKIIEESPSTALDPELRRKMGEAAKKVIAASHYTNAGTVEFMLDQDRNFYFLEVNARIQVEHPVTELVTGFDLVKAQIQIAAGERLKLSQDEIHSRGHAIECRIYAEDPHKNFLPSPGRIVYLKEPQGPGLRIDSGIYSGCEVSPYYDPILSKLIAWGQTREEARIRAIAGLKDYTILGIATIIPFLIRILEDEDFKKGNLHTRFVDEKLTRLNQLQEEEIAAIGFVLARANRKESLVISARRCFDPWQDLGPWSLL</sequence>
<comment type="caution">
    <text evidence="9">The sequence shown here is derived from an EMBL/GenBank/DDBJ whole genome shotgun (WGS) entry which is preliminary data.</text>
</comment>
<proteinExistence type="predicted"/>
<keyword evidence="2 9" id="KW-0436">Ligase</keyword>
<evidence type="ECO:0000256" key="1">
    <source>
        <dbReference type="ARBA" id="ARBA00013263"/>
    </source>
</evidence>
<protein>
    <recommendedName>
        <fullName evidence="1">biotin carboxylase</fullName>
        <ecNumber evidence="1">6.3.4.14</ecNumber>
    </recommendedName>
</protein>